<comment type="caution">
    <text evidence="11">The sequence shown here is derived from an EMBL/GenBank/DDBJ whole genome shotgun (WGS) entry which is preliminary data.</text>
</comment>
<keyword evidence="6 9" id="KW-0822">Tryptophan biosynthesis</keyword>
<dbReference type="Proteomes" id="UP000280434">
    <property type="component" value="Unassembled WGS sequence"/>
</dbReference>
<dbReference type="NCBIfam" id="NF002299">
    <property type="entry name" value="PRK01222.1-6"/>
    <property type="match status" value="1"/>
</dbReference>
<dbReference type="Pfam" id="PF00697">
    <property type="entry name" value="PRAI"/>
    <property type="match status" value="1"/>
</dbReference>
<dbReference type="InterPro" id="IPR044643">
    <property type="entry name" value="TrpF_fam"/>
</dbReference>
<evidence type="ECO:0000256" key="2">
    <source>
        <dbReference type="ARBA" id="ARBA00004664"/>
    </source>
</evidence>
<dbReference type="PANTHER" id="PTHR42894:SF1">
    <property type="entry name" value="N-(5'-PHOSPHORIBOSYL)ANTHRANILATE ISOMERASE"/>
    <property type="match status" value="1"/>
</dbReference>
<comment type="pathway">
    <text evidence="2 9">Amino-acid biosynthesis; L-tryptophan biosynthesis; L-tryptophan from chorismate: step 3/5.</text>
</comment>
<comment type="catalytic activity">
    <reaction evidence="1 9">
        <text>N-(5-phospho-beta-D-ribosyl)anthranilate = 1-(2-carboxyphenylamino)-1-deoxy-D-ribulose 5-phosphate</text>
        <dbReference type="Rhea" id="RHEA:21540"/>
        <dbReference type="ChEBI" id="CHEBI:18277"/>
        <dbReference type="ChEBI" id="CHEBI:58613"/>
        <dbReference type="EC" id="5.3.1.24"/>
    </reaction>
</comment>
<name>A0A494XCR2_9BURK</name>
<sequence length="232" mass="24475">MNATAAPSQQPAEAVPHRTRIKLCGLSRVADIALAVELGADAIGLVFYPPSPRAVGVPEAIELAHAVPPFMSVVGLFVNASPEWFEEVTSNVPLTMLQFHGDETPQQCEALAGQAGLPWLRALRIAQDTRASDLVELALNYSAASGLLFDTHVEGYGGGGKTFDWSLIPGELARRAVLGGGLNAQNVGDAIRRVRPYAVDVSSGIEVPGAKGVKDPARMAAFVRAVREADAR</sequence>
<keyword evidence="7 9" id="KW-0057">Aromatic amino acid biosynthesis</keyword>
<dbReference type="PANTHER" id="PTHR42894">
    <property type="entry name" value="N-(5'-PHOSPHORIBOSYL)ANTHRANILATE ISOMERASE"/>
    <property type="match status" value="1"/>
</dbReference>
<evidence type="ECO:0000256" key="4">
    <source>
        <dbReference type="ARBA" id="ARBA00022272"/>
    </source>
</evidence>
<organism evidence="11 12">
    <name type="scientific">Trinickia fusca</name>
    <dbReference type="NCBI Taxonomy" id="2419777"/>
    <lineage>
        <taxon>Bacteria</taxon>
        <taxon>Pseudomonadati</taxon>
        <taxon>Pseudomonadota</taxon>
        <taxon>Betaproteobacteria</taxon>
        <taxon>Burkholderiales</taxon>
        <taxon>Burkholderiaceae</taxon>
        <taxon>Trinickia</taxon>
    </lineage>
</organism>
<proteinExistence type="inferred from homology"/>
<evidence type="ECO:0000256" key="1">
    <source>
        <dbReference type="ARBA" id="ARBA00001164"/>
    </source>
</evidence>
<evidence type="ECO:0000256" key="3">
    <source>
        <dbReference type="ARBA" id="ARBA00012572"/>
    </source>
</evidence>
<dbReference type="RefSeq" id="WP_121278380.1">
    <property type="nucleotide sequence ID" value="NZ_RBZV01000005.1"/>
</dbReference>
<protein>
    <recommendedName>
        <fullName evidence="4 9">N-(5'-phosphoribosyl)anthranilate isomerase</fullName>
        <shortName evidence="9">PRAI</shortName>
        <ecNumber evidence="3 9">5.3.1.24</ecNumber>
    </recommendedName>
</protein>
<dbReference type="UniPathway" id="UPA00035">
    <property type="reaction ID" value="UER00042"/>
</dbReference>
<dbReference type="InterPro" id="IPR001240">
    <property type="entry name" value="PRAI_dom"/>
</dbReference>
<dbReference type="HAMAP" id="MF_00135">
    <property type="entry name" value="PRAI"/>
    <property type="match status" value="1"/>
</dbReference>
<gene>
    <name evidence="9" type="primary">trpF</name>
    <name evidence="11" type="ORF">D7S89_14340</name>
</gene>
<accession>A0A494XCR2</accession>
<keyword evidence="8 9" id="KW-0413">Isomerase</keyword>
<dbReference type="SUPFAM" id="SSF51366">
    <property type="entry name" value="Ribulose-phoshate binding barrel"/>
    <property type="match status" value="1"/>
</dbReference>
<evidence type="ECO:0000256" key="6">
    <source>
        <dbReference type="ARBA" id="ARBA00022822"/>
    </source>
</evidence>
<dbReference type="InterPro" id="IPR011060">
    <property type="entry name" value="RibuloseP-bd_barrel"/>
</dbReference>
<dbReference type="CDD" id="cd00405">
    <property type="entry name" value="PRAI"/>
    <property type="match status" value="1"/>
</dbReference>
<evidence type="ECO:0000256" key="8">
    <source>
        <dbReference type="ARBA" id="ARBA00023235"/>
    </source>
</evidence>
<evidence type="ECO:0000313" key="12">
    <source>
        <dbReference type="Proteomes" id="UP000280434"/>
    </source>
</evidence>
<comment type="similarity">
    <text evidence="9">Belongs to the TrpF family.</text>
</comment>
<dbReference type="Gene3D" id="3.20.20.70">
    <property type="entry name" value="Aldolase class I"/>
    <property type="match status" value="1"/>
</dbReference>
<feature type="domain" description="N-(5'phosphoribosyl) anthranilate isomerase (PRAI)" evidence="10">
    <location>
        <begin position="22"/>
        <end position="224"/>
    </location>
</feature>
<evidence type="ECO:0000256" key="7">
    <source>
        <dbReference type="ARBA" id="ARBA00023141"/>
    </source>
</evidence>
<evidence type="ECO:0000313" key="11">
    <source>
        <dbReference type="EMBL" id="RKP47431.1"/>
    </source>
</evidence>
<dbReference type="EMBL" id="RBZV01000005">
    <property type="protein sequence ID" value="RKP47431.1"/>
    <property type="molecule type" value="Genomic_DNA"/>
</dbReference>
<keyword evidence="12" id="KW-1185">Reference proteome</keyword>
<dbReference type="EC" id="5.3.1.24" evidence="3 9"/>
<dbReference type="GO" id="GO:0004640">
    <property type="term" value="F:phosphoribosylanthranilate isomerase activity"/>
    <property type="evidence" value="ECO:0007669"/>
    <property type="project" value="UniProtKB-UniRule"/>
</dbReference>
<keyword evidence="5 9" id="KW-0028">Amino-acid biosynthesis</keyword>
<dbReference type="GO" id="GO:0000162">
    <property type="term" value="P:L-tryptophan biosynthetic process"/>
    <property type="evidence" value="ECO:0007669"/>
    <property type="project" value="UniProtKB-UniRule"/>
</dbReference>
<dbReference type="AlphaFoldDB" id="A0A494XCR2"/>
<evidence type="ECO:0000256" key="5">
    <source>
        <dbReference type="ARBA" id="ARBA00022605"/>
    </source>
</evidence>
<reference evidence="11 12" key="1">
    <citation type="submission" date="2018-10" db="EMBL/GenBank/DDBJ databases">
        <title>Paraburkholderia sp. 7MK8-2, isolated from soil.</title>
        <authorList>
            <person name="Gao Z.-H."/>
            <person name="Qiu L.-H."/>
        </authorList>
    </citation>
    <scope>NUCLEOTIDE SEQUENCE [LARGE SCALE GENOMIC DNA]</scope>
    <source>
        <strain evidence="11 12">7MK8-2</strain>
    </source>
</reference>
<dbReference type="NCBIfam" id="NF002298">
    <property type="entry name" value="PRK01222.1-4"/>
    <property type="match status" value="1"/>
</dbReference>
<dbReference type="OrthoDB" id="9796196at2"/>
<evidence type="ECO:0000256" key="9">
    <source>
        <dbReference type="HAMAP-Rule" id="MF_00135"/>
    </source>
</evidence>
<dbReference type="InterPro" id="IPR013785">
    <property type="entry name" value="Aldolase_TIM"/>
</dbReference>
<evidence type="ECO:0000259" key="10">
    <source>
        <dbReference type="Pfam" id="PF00697"/>
    </source>
</evidence>